<feature type="region of interest" description="Disordered" evidence="8">
    <location>
        <begin position="130"/>
        <end position="199"/>
    </location>
</feature>
<evidence type="ECO:0000256" key="5">
    <source>
        <dbReference type="ARBA" id="ARBA00023054"/>
    </source>
</evidence>
<feature type="compositionally biased region" description="Basic residues" evidence="8">
    <location>
        <begin position="215"/>
        <end position="228"/>
    </location>
</feature>
<feature type="compositionally biased region" description="Basic and acidic residues" evidence="8">
    <location>
        <begin position="418"/>
        <end position="443"/>
    </location>
</feature>
<dbReference type="Pfam" id="PF12542">
    <property type="entry name" value="CWC25"/>
    <property type="match status" value="1"/>
</dbReference>
<dbReference type="PANTHER" id="PTHR16196">
    <property type="entry name" value="CELL CYCLE CONTROL PROTEIN CWF25"/>
    <property type="match status" value="1"/>
</dbReference>
<comment type="similarity">
    <text evidence="2">Belongs to the CWC25 family.</text>
</comment>
<comment type="subcellular location">
    <subcellularLocation>
        <location evidence="1">Nucleus</location>
    </subcellularLocation>
</comment>
<dbReference type="AlphaFoldDB" id="A7AWP9"/>
<dbReference type="PANTHER" id="PTHR16196:SF0">
    <property type="entry name" value="PRE-MRNA-SPLICING FACTOR CWC25 HOMOLOG"/>
    <property type="match status" value="1"/>
</dbReference>
<dbReference type="InterPro" id="IPR051376">
    <property type="entry name" value="CWC25_splicing_factor"/>
</dbReference>
<evidence type="ECO:0000256" key="1">
    <source>
        <dbReference type="ARBA" id="ARBA00004123"/>
    </source>
</evidence>
<gene>
    <name evidence="9" type="ORF">BBOV_I003960</name>
</gene>
<feature type="compositionally biased region" description="Polar residues" evidence="8">
    <location>
        <begin position="293"/>
        <end position="308"/>
    </location>
</feature>
<feature type="compositionally biased region" description="Basic and acidic residues" evidence="8">
    <location>
        <begin position="360"/>
        <end position="378"/>
    </location>
</feature>
<protein>
    <recommendedName>
        <fullName evidence="11">Pre-mRNA splicing factor</fullName>
    </recommendedName>
</protein>
<dbReference type="InterPro" id="IPR022209">
    <property type="entry name" value="CWC25"/>
</dbReference>
<evidence type="ECO:0000256" key="3">
    <source>
        <dbReference type="ARBA" id="ARBA00022664"/>
    </source>
</evidence>
<keyword evidence="6" id="KW-0508">mRNA splicing</keyword>
<evidence type="ECO:0008006" key="11">
    <source>
        <dbReference type="Google" id="ProtNLM"/>
    </source>
</evidence>
<dbReference type="GO" id="GO:0000398">
    <property type="term" value="P:mRNA splicing, via spliceosome"/>
    <property type="evidence" value="ECO:0007669"/>
    <property type="project" value="TreeGrafter"/>
</dbReference>
<name>A7AWP9_BABBO</name>
<reference evidence="9 10" key="1">
    <citation type="journal article" date="2007" name="PLoS Pathog.">
        <title>Genome sequence of Babesia bovis and comparative analysis of apicomplexan hemoprotozoa.</title>
        <authorList>
            <person name="Brayton K.A."/>
            <person name="Lau A.O.T."/>
            <person name="Herndon D.R."/>
            <person name="Hannick L."/>
            <person name="Kappmeyer L.S."/>
            <person name="Berens S.J."/>
            <person name="Bidwell S.L."/>
            <person name="Brown W.C."/>
            <person name="Crabtree J."/>
            <person name="Fadrosh D."/>
            <person name="Feldblum T."/>
            <person name="Forberger H.A."/>
            <person name="Haas B.J."/>
            <person name="Howell J.M."/>
            <person name="Khouri H."/>
            <person name="Koo H."/>
            <person name="Mann D.J."/>
            <person name="Norimine J."/>
            <person name="Paulsen I.T."/>
            <person name="Radune D."/>
            <person name="Ren Q."/>
            <person name="Smith R.K. Jr."/>
            <person name="Suarez C.E."/>
            <person name="White O."/>
            <person name="Wortman J.R."/>
            <person name="Knowles D.P. Jr."/>
            <person name="McElwain T.F."/>
            <person name="Nene V.M."/>
        </authorList>
    </citation>
    <scope>NUCLEOTIDE SEQUENCE [LARGE SCALE GENOMIC DNA]</scope>
    <source>
        <strain evidence="9">T2Bo</strain>
    </source>
</reference>
<organism evidence="9 10">
    <name type="scientific">Babesia bovis</name>
    <dbReference type="NCBI Taxonomy" id="5865"/>
    <lineage>
        <taxon>Eukaryota</taxon>
        <taxon>Sar</taxon>
        <taxon>Alveolata</taxon>
        <taxon>Apicomplexa</taxon>
        <taxon>Aconoidasida</taxon>
        <taxon>Piroplasmida</taxon>
        <taxon>Babesiidae</taxon>
        <taxon>Babesia</taxon>
    </lineage>
</organism>
<sequence length="511" mass="59137">MYDDAEASLVRDNNRQWTLSNRVEAEGLEWLYADPSANKSNANQLEEYLLGKSIEGARGEIGREHVDQTACGSLLSDAAAVGPVDQTLSKFREDPLFVIKKVELHQKQVLKKYESLVRAKTALADVVSEHSNIGEKSCGNRKSRSTRGHRASNTLESRRVEHDRYRSYIDDEHSSRKRSSNYRNKEERSSTRYRSRSRDSCVSVESYYTEYKDRSGHHRRNNRLHRERRSHDRVHSVSNTSVKDRRRDRARNRLAGGVSSGSDDSSVIVERRLKGNPRERNSHSSRCRGNRGGTSFTRHGSRDSSPTSRESHFRMYDNDIDSSQKRMDKRDAPNFEKYRPTSRKDLVRSDIRSNSSGGAEKVDTKLPAERQEHEEIKVSTKPKLGPQVPRKGDPLKYAFGVTQDILPPQAIQDRAARRNHEMFERERNKQKLYESSDPNDRLEQMQSHGASHLKERLEQMEAHESTVKYMEREDRHQRYDYISAVKKHAFESAKLSEHVRQRGSRTLLEDD</sequence>
<feature type="compositionally biased region" description="Low complexity" evidence="8">
    <location>
        <begin position="256"/>
        <end position="267"/>
    </location>
</feature>
<dbReference type="GeneID" id="5477261"/>
<keyword evidence="3" id="KW-0507">mRNA processing</keyword>
<dbReference type="eggNOG" id="ENOG502SWM5">
    <property type="taxonomic scope" value="Eukaryota"/>
</dbReference>
<feature type="compositionally biased region" description="Basic and acidic residues" evidence="8">
    <location>
        <begin position="156"/>
        <end position="174"/>
    </location>
</feature>
<dbReference type="RefSeq" id="XP_001609045.1">
    <property type="nucleotide sequence ID" value="XM_001608995.1"/>
</dbReference>
<dbReference type="EMBL" id="AAXT01000005">
    <property type="protein sequence ID" value="EDO05477.1"/>
    <property type="molecule type" value="Genomic_DNA"/>
</dbReference>
<feature type="compositionally biased region" description="Basic and acidic residues" evidence="8">
    <location>
        <begin position="269"/>
        <end position="282"/>
    </location>
</feature>
<keyword evidence="7" id="KW-0539">Nucleus</keyword>
<dbReference type="GO" id="GO:0005684">
    <property type="term" value="C:U2-type spliceosomal complex"/>
    <property type="evidence" value="ECO:0007669"/>
    <property type="project" value="TreeGrafter"/>
</dbReference>
<dbReference type="VEuPathDB" id="PiroplasmaDB:BBOV_I003960"/>
<keyword evidence="10" id="KW-1185">Reference proteome</keyword>
<feature type="compositionally biased region" description="Basic and acidic residues" evidence="8">
    <location>
        <begin position="309"/>
        <end position="351"/>
    </location>
</feature>
<feature type="compositionally biased region" description="Basic residues" evidence="8">
    <location>
        <begin position="139"/>
        <end position="150"/>
    </location>
</feature>
<dbReference type="Proteomes" id="UP000002173">
    <property type="component" value="Unassembled WGS sequence"/>
</dbReference>
<reference evidence="10" key="3">
    <citation type="journal article" date="2021" name="Int. J. Parasitol.">
        <title>Comparative analysis of gene expression between Babesia bovis blood stages and kinetes allowed by improved genome annotation.</title>
        <authorList>
            <person name="Ueti M.W."/>
            <person name="Johnson W.C."/>
            <person name="Kappmeyer L.S."/>
            <person name="Herndon D.R."/>
            <person name="Mousel M.R."/>
            <person name="Reif K.E."/>
            <person name="Taus N.S."/>
            <person name="Ifeonu O.O."/>
            <person name="Silva J.C."/>
            <person name="Suarez C.E."/>
            <person name="Brayton K.A."/>
        </authorList>
    </citation>
    <scope>NUCLEOTIDE SEQUENCE [LARGE SCALE GENOMIC DNA]</scope>
</reference>
<evidence type="ECO:0000256" key="8">
    <source>
        <dbReference type="SAM" id="MobiDB-lite"/>
    </source>
</evidence>
<accession>A7AWP9</accession>
<evidence type="ECO:0000313" key="10">
    <source>
        <dbReference type="Proteomes" id="UP000002173"/>
    </source>
</evidence>
<evidence type="ECO:0000256" key="7">
    <source>
        <dbReference type="ARBA" id="ARBA00023242"/>
    </source>
</evidence>
<evidence type="ECO:0000256" key="2">
    <source>
        <dbReference type="ARBA" id="ARBA00006695"/>
    </source>
</evidence>
<feature type="region of interest" description="Disordered" evidence="8">
    <location>
        <begin position="211"/>
        <end position="390"/>
    </location>
</feature>
<evidence type="ECO:0000256" key="4">
    <source>
        <dbReference type="ARBA" id="ARBA00022728"/>
    </source>
</evidence>
<dbReference type="KEGG" id="bbo:BBOV_I003960"/>
<reference evidence="10" key="2">
    <citation type="journal article" date="2020" name="Data Brief">
        <title>Transcriptome dataset of Babesia bovis life stages within vertebrate and invertebrate hosts.</title>
        <authorList>
            <person name="Ueti M.W."/>
            <person name="Johnson W.C."/>
            <person name="Kappmeyer L.S."/>
            <person name="Herndon D.R."/>
            <person name="Mousel M.R."/>
            <person name="Reif K.E."/>
            <person name="Taus N.S."/>
            <person name="Ifeonu O.O."/>
            <person name="Silva J.C."/>
            <person name="Suarez C.E."/>
            <person name="Brayton K.A."/>
        </authorList>
    </citation>
    <scope>NUCLEOTIDE SEQUENCE [LARGE SCALE GENOMIC DNA]</scope>
</reference>
<comment type="caution">
    <text evidence="9">The sequence shown here is derived from an EMBL/GenBank/DDBJ whole genome shotgun (WGS) entry which is preliminary data.</text>
</comment>
<feature type="region of interest" description="Disordered" evidence="8">
    <location>
        <begin position="418"/>
        <end position="454"/>
    </location>
</feature>
<proteinExistence type="inferred from homology"/>
<dbReference type="OMA" id="RRGGHEW"/>
<evidence type="ECO:0000256" key="6">
    <source>
        <dbReference type="ARBA" id="ARBA00023187"/>
    </source>
</evidence>
<dbReference type="STRING" id="5865.A7AWP9"/>
<keyword evidence="4" id="KW-0747">Spliceosome</keyword>
<dbReference type="InParanoid" id="A7AWP9"/>
<evidence type="ECO:0000313" key="9">
    <source>
        <dbReference type="EMBL" id="EDO05477.1"/>
    </source>
</evidence>
<keyword evidence="5" id="KW-0175">Coiled coil</keyword>